<evidence type="ECO:0000313" key="1">
    <source>
        <dbReference type="EMBL" id="DAE03995.1"/>
    </source>
</evidence>
<protein>
    <submittedName>
        <fullName evidence="1">Uncharacterized protein</fullName>
    </submittedName>
</protein>
<organism evidence="1">
    <name type="scientific">Siphoviridae sp. ctCeQ13</name>
    <dbReference type="NCBI Taxonomy" id="2825380"/>
    <lineage>
        <taxon>Viruses</taxon>
        <taxon>Duplodnaviria</taxon>
        <taxon>Heunggongvirae</taxon>
        <taxon>Uroviricota</taxon>
        <taxon>Caudoviricetes</taxon>
    </lineage>
</organism>
<sequence length="70" mass="8321">MIKQYRMWLLRQQRRRVQRRNKEVCASLSVRLIDGSLYIANGCTLIHKFSTDNSVGEVVNKINEIRRMNL</sequence>
<dbReference type="EMBL" id="BK015381">
    <property type="protein sequence ID" value="DAE03995.1"/>
    <property type="molecule type" value="Genomic_DNA"/>
</dbReference>
<reference evidence="1" key="1">
    <citation type="journal article" date="2021" name="Proc. Natl. Acad. Sci. U.S.A.">
        <title>A Catalog of Tens of Thousands of Viruses from Human Metagenomes Reveals Hidden Associations with Chronic Diseases.</title>
        <authorList>
            <person name="Tisza M.J."/>
            <person name="Buck C.B."/>
        </authorList>
    </citation>
    <scope>NUCLEOTIDE SEQUENCE</scope>
    <source>
        <strain evidence="1">CtCeQ13</strain>
    </source>
</reference>
<proteinExistence type="predicted"/>
<name>A0A8S5PC30_9CAUD</name>
<accession>A0A8S5PC30</accession>